<evidence type="ECO:0000256" key="5">
    <source>
        <dbReference type="ARBA" id="ARBA00022840"/>
    </source>
</evidence>
<dbReference type="InterPro" id="IPR005074">
    <property type="entry name" value="Peptidase_C39"/>
</dbReference>
<proteinExistence type="predicted"/>
<dbReference type="CDD" id="cd18569">
    <property type="entry name" value="ABC_6TM_NHLM_bacteriocin"/>
    <property type="match status" value="1"/>
</dbReference>
<keyword evidence="5" id="KW-0067">ATP-binding</keyword>
<dbReference type="Gene3D" id="3.40.50.300">
    <property type="entry name" value="P-loop containing nucleotide triphosphate hydrolases"/>
    <property type="match status" value="1"/>
</dbReference>
<dbReference type="NCBIfam" id="TIGR03796">
    <property type="entry name" value="NHLM_micro_ABC1"/>
    <property type="match status" value="1"/>
</dbReference>
<sequence length="733" mass="79122">MKRLIAPIRHAFRRAPGRRVRTPTVLQMEAVECGAAALCIVLRHHGRHVSLEELRIACGVSRDGSKASSVARAARSYGLATQGMRLEIDALAQYAFPMIVFWNFNHFLVLEGLDGKRAWLNDPATGPRTVGIDEFSRSYTGVALVFQPEPGFRRMGKPRGMVAALAARLRNGRAGLLYVLIATLAMVIPGLAIPVFSQVFVDSYLIGRLDSWVKPLLLGMALTALLRAALVWLQQTYLLRLETRLSLASSADFLWHVLRLPIDFFSQRHAANIAQRVGANDNIAQLVSGELATNAVALVTLVFYAAIMLAYDVVLTVAGIALTLLNVGLMAYLSRSRQDATLRLQKERGKLGAALVGGIQIMETIKAGGGEADFFTRWVGLRAAANNTEQALRLYLQVIGTLPLLVSAVITAVILGLGGLRVMSGDMTVGMLVAFQSLMASFYSPVNDLMSLSGRLQEARADLDRLEDVLHYPVDPRFSAAPAPAAAVPEEKLQGALELRHVSFGYSRLEPPLLDDFCLALAPGQRVALVGASGSGKSTVARLVMGLHQPWSGEILFDGRARSEIAPRVLNASLAGVDQEVFLFSGSVRDNLSLWDHSLPEPDMVRAGHDAAIHATVALRSGGYDAAVSEGASNFSGGQRQRLEIARALAGNPRILVLDEATAALDTGTEKEIDDNLRRRGCTCLIVAHRLSTIRDCDEIIVMAQGRIVERGTHAALLAQRGAYADLVGEIAA</sequence>
<feature type="domain" description="ABC transporter" evidence="11">
    <location>
        <begin position="497"/>
        <end position="730"/>
    </location>
</feature>
<dbReference type="Gene3D" id="3.90.70.10">
    <property type="entry name" value="Cysteine proteinases"/>
    <property type="match status" value="1"/>
</dbReference>
<dbReference type="Pfam" id="PF00664">
    <property type="entry name" value="ABC_membrane"/>
    <property type="match status" value="1"/>
</dbReference>
<reference evidence="14 15" key="1">
    <citation type="submission" date="2017-05" db="EMBL/GenBank/DDBJ databases">
        <authorList>
            <person name="Varghese N."/>
            <person name="Submissions S."/>
        </authorList>
    </citation>
    <scope>NUCLEOTIDE SEQUENCE [LARGE SCALE GENOMIC DNA]</scope>
    <source>
        <strain evidence="14 15">DSM 26001</strain>
    </source>
</reference>
<dbReference type="InterPro" id="IPR003439">
    <property type="entry name" value="ABC_transporter-like_ATP-bd"/>
</dbReference>
<feature type="transmembrane region" description="Helical" evidence="10">
    <location>
        <begin position="313"/>
        <end position="333"/>
    </location>
</feature>
<keyword evidence="15" id="KW-1185">Reference proteome</keyword>
<evidence type="ECO:0000256" key="9">
    <source>
        <dbReference type="ARBA" id="ARBA00043264"/>
    </source>
</evidence>
<dbReference type="PROSITE" id="PS50929">
    <property type="entry name" value="ABC_TM1F"/>
    <property type="match status" value="1"/>
</dbReference>
<dbReference type="PROSITE" id="PS00211">
    <property type="entry name" value="ABC_TRANSPORTER_1"/>
    <property type="match status" value="1"/>
</dbReference>
<feature type="transmembrane region" description="Helical" evidence="10">
    <location>
        <begin position="286"/>
        <end position="307"/>
    </location>
</feature>
<name>A0ABY1Q0H4_9BURK</name>
<keyword evidence="2" id="KW-1003">Cell membrane</keyword>
<dbReference type="EMBL" id="FXUL01000004">
    <property type="protein sequence ID" value="SMP55480.1"/>
    <property type="molecule type" value="Genomic_DNA"/>
</dbReference>
<evidence type="ECO:0000256" key="8">
    <source>
        <dbReference type="ARBA" id="ARBA00023136"/>
    </source>
</evidence>
<dbReference type="InterPro" id="IPR027417">
    <property type="entry name" value="P-loop_NTPase"/>
</dbReference>
<keyword evidence="6" id="KW-0813">Transport</keyword>
<feature type="domain" description="Peptidase C39" evidence="13">
    <location>
        <begin position="27"/>
        <end position="146"/>
    </location>
</feature>
<evidence type="ECO:0000313" key="15">
    <source>
        <dbReference type="Proteomes" id="UP001158049"/>
    </source>
</evidence>
<comment type="subcellular location">
    <subcellularLocation>
        <location evidence="1">Cell membrane</location>
        <topology evidence="1">Multi-pass membrane protein</topology>
    </subcellularLocation>
</comment>
<dbReference type="InterPro" id="IPR017871">
    <property type="entry name" value="ABC_transporter-like_CS"/>
</dbReference>
<dbReference type="Pfam" id="PF00005">
    <property type="entry name" value="ABC_tran"/>
    <property type="match status" value="1"/>
</dbReference>
<dbReference type="InterPro" id="IPR011527">
    <property type="entry name" value="ABC1_TM_dom"/>
</dbReference>
<accession>A0ABY1Q0H4</accession>
<dbReference type="InterPro" id="IPR039421">
    <property type="entry name" value="Type_1_exporter"/>
</dbReference>
<keyword evidence="3 10" id="KW-0812">Transmembrane</keyword>
<comment type="caution">
    <text evidence="14">The sequence shown here is derived from an EMBL/GenBank/DDBJ whole genome shotgun (WGS) entry which is preliminary data.</text>
</comment>
<evidence type="ECO:0000256" key="10">
    <source>
        <dbReference type="SAM" id="Phobius"/>
    </source>
</evidence>
<dbReference type="Gene3D" id="1.20.1560.10">
    <property type="entry name" value="ABC transporter type 1, transmembrane domain"/>
    <property type="match status" value="1"/>
</dbReference>
<evidence type="ECO:0000313" key="14">
    <source>
        <dbReference type="EMBL" id="SMP55480.1"/>
    </source>
</evidence>
<keyword evidence="4" id="KW-0547">Nucleotide-binding</keyword>
<evidence type="ECO:0000256" key="4">
    <source>
        <dbReference type="ARBA" id="ARBA00022741"/>
    </source>
</evidence>
<evidence type="ECO:0000256" key="6">
    <source>
        <dbReference type="ARBA" id="ARBA00022927"/>
    </source>
</evidence>
<dbReference type="InterPro" id="IPR036640">
    <property type="entry name" value="ABC1_TM_sf"/>
</dbReference>
<feature type="transmembrane region" description="Helical" evidence="10">
    <location>
        <begin position="216"/>
        <end position="233"/>
    </location>
</feature>
<evidence type="ECO:0000256" key="2">
    <source>
        <dbReference type="ARBA" id="ARBA00022475"/>
    </source>
</evidence>
<feature type="transmembrane region" description="Helical" evidence="10">
    <location>
        <begin position="394"/>
        <end position="415"/>
    </location>
</feature>
<evidence type="ECO:0000259" key="13">
    <source>
        <dbReference type="PROSITE" id="PS50990"/>
    </source>
</evidence>
<evidence type="ECO:0000259" key="11">
    <source>
        <dbReference type="PROSITE" id="PS50893"/>
    </source>
</evidence>
<protein>
    <submittedName>
        <fullName evidence="14">NHLM bacteriocin system ABC transporter, peptidase/ATP-binding protein</fullName>
    </submittedName>
</protein>
<dbReference type="SUPFAM" id="SSF90123">
    <property type="entry name" value="ABC transporter transmembrane region"/>
    <property type="match status" value="1"/>
</dbReference>
<keyword evidence="8 10" id="KW-0472">Membrane</keyword>
<dbReference type="RefSeq" id="WP_283441743.1">
    <property type="nucleotide sequence ID" value="NZ_FXUL01000004.1"/>
</dbReference>
<dbReference type="PROSITE" id="PS50990">
    <property type="entry name" value="PEPTIDASE_C39"/>
    <property type="match status" value="1"/>
</dbReference>
<evidence type="ECO:0000256" key="1">
    <source>
        <dbReference type="ARBA" id="ARBA00004651"/>
    </source>
</evidence>
<gene>
    <name evidence="14" type="ORF">SAMN06295970_104179</name>
</gene>
<dbReference type="InterPro" id="IPR003593">
    <property type="entry name" value="AAA+_ATPase"/>
</dbReference>
<evidence type="ECO:0000259" key="12">
    <source>
        <dbReference type="PROSITE" id="PS50929"/>
    </source>
</evidence>
<keyword evidence="6" id="KW-0653">Protein transport</keyword>
<organism evidence="14 15">
    <name type="scientific">Noviherbaspirillum suwonense</name>
    <dbReference type="NCBI Taxonomy" id="1224511"/>
    <lineage>
        <taxon>Bacteria</taxon>
        <taxon>Pseudomonadati</taxon>
        <taxon>Pseudomonadota</taxon>
        <taxon>Betaproteobacteria</taxon>
        <taxon>Burkholderiales</taxon>
        <taxon>Oxalobacteraceae</taxon>
        <taxon>Noviherbaspirillum</taxon>
    </lineage>
</organism>
<dbReference type="SUPFAM" id="SSF52540">
    <property type="entry name" value="P-loop containing nucleoside triphosphate hydrolases"/>
    <property type="match status" value="1"/>
</dbReference>
<keyword evidence="9" id="KW-0080">Bacteriocin transport</keyword>
<dbReference type="Proteomes" id="UP001158049">
    <property type="component" value="Unassembled WGS sequence"/>
</dbReference>
<dbReference type="PANTHER" id="PTHR24221:SF654">
    <property type="entry name" value="ATP-BINDING CASSETTE SUB-FAMILY B MEMBER 6"/>
    <property type="match status" value="1"/>
</dbReference>
<dbReference type="PANTHER" id="PTHR24221">
    <property type="entry name" value="ATP-BINDING CASSETTE SUB-FAMILY B"/>
    <property type="match status" value="1"/>
</dbReference>
<dbReference type="PROSITE" id="PS50893">
    <property type="entry name" value="ABC_TRANSPORTER_2"/>
    <property type="match status" value="1"/>
</dbReference>
<evidence type="ECO:0000256" key="7">
    <source>
        <dbReference type="ARBA" id="ARBA00022989"/>
    </source>
</evidence>
<keyword evidence="7 10" id="KW-1133">Transmembrane helix</keyword>
<dbReference type="SMART" id="SM00382">
    <property type="entry name" value="AAA"/>
    <property type="match status" value="1"/>
</dbReference>
<feature type="transmembrane region" description="Helical" evidence="10">
    <location>
        <begin position="175"/>
        <end position="196"/>
    </location>
</feature>
<feature type="domain" description="ABC transmembrane type-1" evidence="12">
    <location>
        <begin position="179"/>
        <end position="458"/>
    </location>
</feature>
<evidence type="ECO:0000256" key="3">
    <source>
        <dbReference type="ARBA" id="ARBA00022692"/>
    </source>
</evidence>
<dbReference type="InterPro" id="IPR022514">
    <property type="entry name" value="NHPM_micro_ABC1"/>
</dbReference>
<dbReference type="Pfam" id="PF03412">
    <property type="entry name" value="Peptidase_C39"/>
    <property type="match status" value="1"/>
</dbReference>